<name>A0A368T6N3_9ACTN</name>
<dbReference type="PANTHER" id="PTHR11579">
    <property type="entry name" value="PROTEIN-L-ISOASPARTATE O-METHYLTRANSFERASE"/>
    <property type="match status" value="1"/>
</dbReference>
<dbReference type="EMBL" id="QEIN01000068">
    <property type="protein sequence ID" value="RCV59174.1"/>
    <property type="molecule type" value="Genomic_DNA"/>
</dbReference>
<comment type="subcellular location">
    <subcellularLocation>
        <location evidence="1">Cytoplasm</location>
    </subcellularLocation>
</comment>
<evidence type="ECO:0000256" key="8">
    <source>
        <dbReference type="ARBA" id="ARBA00022691"/>
    </source>
</evidence>
<dbReference type="PANTHER" id="PTHR11579:SF0">
    <property type="entry name" value="PROTEIN-L-ISOASPARTATE(D-ASPARTATE) O-METHYLTRANSFERASE"/>
    <property type="match status" value="1"/>
</dbReference>
<comment type="caution">
    <text evidence="12">The sequence shown here is derived from an EMBL/GenBank/DDBJ whole genome shotgun (WGS) entry which is preliminary data.</text>
</comment>
<keyword evidence="13" id="KW-1185">Reference proteome</keyword>
<dbReference type="GO" id="GO:0004719">
    <property type="term" value="F:protein-L-isoaspartate (D-aspartate) O-methyltransferase activity"/>
    <property type="evidence" value="ECO:0007669"/>
    <property type="project" value="UniProtKB-EC"/>
</dbReference>
<comment type="similarity">
    <text evidence="2">Belongs to the methyltransferase superfamily. L-isoaspartyl/D-aspartyl protein methyltransferase family.</text>
</comment>
<dbReference type="GO" id="GO:0032259">
    <property type="term" value="P:methylation"/>
    <property type="evidence" value="ECO:0007669"/>
    <property type="project" value="UniProtKB-KW"/>
</dbReference>
<keyword evidence="5" id="KW-0963">Cytoplasm</keyword>
<evidence type="ECO:0000256" key="11">
    <source>
        <dbReference type="ARBA" id="ARBA00031350"/>
    </source>
</evidence>
<dbReference type="InterPro" id="IPR000682">
    <property type="entry name" value="PCMT"/>
</dbReference>
<dbReference type="Pfam" id="PF01135">
    <property type="entry name" value="PCMT"/>
    <property type="match status" value="1"/>
</dbReference>
<keyword evidence="8" id="KW-0949">S-adenosyl-L-methionine</keyword>
<evidence type="ECO:0000256" key="6">
    <source>
        <dbReference type="ARBA" id="ARBA00022603"/>
    </source>
</evidence>
<dbReference type="Proteomes" id="UP000253318">
    <property type="component" value="Unassembled WGS sequence"/>
</dbReference>
<dbReference type="InterPro" id="IPR029063">
    <property type="entry name" value="SAM-dependent_MTases_sf"/>
</dbReference>
<reference evidence="12 13" key="1">
    <citation type="submission" date="2018-04" db="EMBL/GenBank/DDBJ databases">
        <title>Novel actinobacteria from marine sediment.</title>
        <authorList>
            <person name="Ng Z.Y."/>
            <person name="Tan G.Y.A."/>
        </authorList>
    </citation>
    <scope>NUCLEOTIDE SEQUENCE [LARGE SCALE GENOMIC DNA]</scope>
    <source>
        <strain evidence="12 13">TPS81</strain>
    </source>
</reference>
<evidence type="ECO:0000256" key="4">
    <source>
        <dbReference type="ARBA" id="ARBA00013346"/>
    </source>
</evidence>
<keyword evidence="7 12" id="KW-0808">Transferase</keyword>
<dbReference type="EC" id="2.1.1.77" evidence="3"/>
<organism evidence="12 13">
    <name type="scientific">Marinitenerispora sediminis</name>
    <dbReference type="NCBI Taxonomy" id="1931232"/>
    <lineage>
        <taxon>Bacteria</taxon>
        <taxon>Bacillati</taxon>
        <taxon>Actinomycetota</taxon>
        <taxon>Actinomycetes</taxon>
        <taxon>Streptosporangiales</taxon>
        <taxon>Nocardiopsidaceae</taxon>
        <taxon>Marinitenerispora</taxon>
    </lineage>
</organism>
<sequence length="378" mass="39866">MTLPATLVAALSRSGQLTDQRWREAMLAVPREHFIPPVAVAVSADTTRRYPIDRHTAPDVWWQAVYSDTAIVTQLDDGDTPLAAGDGDSTSSASAPGMVAAFLELLAPLPGDHVLEIGTGTGWTAALLAAVLGADRVTSVEIDPHVAARAAANLRAVGFAPGLVVADGAAGWPGGGPYDGVHVTCGVRDIPHAWVVQTRPGGTIALPWLPGIGYGHRLRLAGTGDGRAVGRLTGGCSYMVLRAQRPVAPDFAADGGWRESSTLLDPRRVLDGPPGAHAAVAGQLPGVFGHGAGGTDGRYQAWLWSADSQARVAYDPGYLRRGVEQRGPRDLWDEAERAYLTWVGWGQPERERFGVTIDAAGQRVWLDVPSNVLPVQAQ</sequence>
<protein>
    <recommendedName>
        <fullName evidence="4">Protein-L-isoaspartate O-methyltransferase</fullName>
        <ecNumber evidence="3">2.1.1.77</ecNumber>
    </recommendedName>
    <alternativeName>
        <fullName evidence="11">L-isoaspartyl protein carboxyl methyltransferase</fullName>
    </alternativeName>
    <alternativeName>
        <fullName evidence="9">Protein L-isoaspartyl methyltransferase</fullName>
    </alternativeName>
    <alternativeName>
        <fullName evidence="10">Protein-beta-aspartate methyltransferase</fullName>
    </alternativeName>
</protein>
<dbReference type="GO" id="GO:0005737">
    <property type="term" value="C:cytoplasm"/>
    <property type="evidence" value="ECO:0007669"/>
    <property type="project" value="UniProtKB-SubCell"/>
</dbReference>
<evidence type="ECO:0000313" key="13">
    <source>
        <dbReference type="Proteomes" id="UP000253318"/>
    </source>
</evidence>
<evidence type="ECO:0000256" key="1">
    <source>
        <dbReference type="ARBA" id="ARBA00004496"/>
    </source>
</evidence>
<evidence type="ECO:0000256" key="5">
    <source>
        <dbReference type="ARBA" id="ARBA00022490"/>
    </source>
</evidence>
<gene>
    <name evidence="12" type="ORF">DEF24_10690</name>
</gene>
<dbReference type="RefSeq" id="WP_114397422.1">
    <property type="nucleotide sequence ID" value="NZ_QEIM01000036.1"/>
</dbReference>
<dbReference type="OrthoDB" id="3501659at2"/>
<accession>A0A368T6N3</accession>
<keyword evidence="6 12" id="KW-0489">Methyltransferase</keyword>
<evidence type="ECO:0000256" key="3">
    <source>
        <dbReference type="ARBA" id="ARBA00011890"/>
    </source>
</evidence>
<dbReference type="SUPFAM" id="SSF53335">
    <property type="entry name" value="S-adenosyl-L-methionine-dependent methyltransferases"/>
    <property type="match status" value="1"/>
</dbReference>
<evidence type="ECO:0000256" key="7">
    <source>
        <dbReference type="ARBA" id="ARBA00022679"/>
    </source>
</evidence>
<evidence type="ECO:0000256" key="2">
    <source>
        <dbReference type="ARBA" id="ARBA00005369"/>
    </source>
</evidence>
<dbReference type="Gene3D" id="3.40.50.150">
    <property type="entry name" value="Vaccinia Virus protein VP39"/>
    <property type="match status" value="1"/>
</dbReference>
<proteinExistence type="inferred from homology"/>
<evidence type="ECO:0000313" key="12">
    <source>
        <dbReference type="EMBL" id="RCV59174.1"/>
    </source>
</evidence>
<evidence type="ECO:0000256" key="9">
    <source>
        <dbReference type="ARBA" id="ARBA00030757"/>
    </source>
</evidence>
<evidence type="ECO:0000256" key="10">
    <source>
        <dbReference type="ARBA" id="ARBA00031323"/>
    </source>
</evidence>
<dbReference type="AlphaFoldDB" id="A0A368T6N3"/>